<keyword evidence="2" id="KW-1185">Reference proteome</keyword>
<dbReference type="OrthoDB" id="1353806at2"/>
<dbReference type="Proteomes" id="UP000220133">
    <property type="component" value="Chromosome"/>
</dbReference>
<sequence length="129" mass="15047">MEFFQQLLEANGQFQYQAKSFSLKLPGGRVRYHWNEVSTIFGGQDNEVSSGDLYVDLFFKDGSQVRVKEEMEGWYRFLKELVAHFPGLEPDWDIDISSPINQSNLTLLYDKLKRSMPRALEDCYDLPLI</sequence>
<dbReference type="KEGG" id="cbae:COR50_14610"/>
<gene>
    <name evidence="1" type="ORF">COR50_14610</name>
</gene>
<dbReference type="RefSeq" id="WP_098194671.1">
    <property type="nucleotide sequence ID" value="NZ_CP023777.1"/>
</dbReference>
<evidence type="ECO:0000313" key="1">
    <source>
        <dbReference type="EMBL" id="ATL48297.1"/>
    </source>
</evidence>
<evidence type="ECO:0000313" key="2">
    <source>
        <dbReference type="Proteomes" id="UP000220133"/>
    </source>
</evidence>
<accession>A0A291QWI7</accession>
<reference evidence="1 2" key="1">
    <citation type="submission" date="2017-10" db="EMBL/GenBank/DDBJ databases">
        <title>Paenichitinophaga pekingensis gen. nov., sp. nov., isolated from activated sludge.</title>
        <authorList>
            <person name="Jin D."/>
            <person name="Kong X."/>
            <person name="Deng Y."/>
            <person name="Bai Z."/>
        </authorList>
    </citation>
    <scope>NUCLEOTIDE SEQUENCE [LARGE SCALE GENOMIC DNA]</scope>
    <source>
        <strain evidence="1 2">13</strain>
    </source>
</reference>
<organism evidence="1 2">
    <name type="scientific">Chitinophaga caeni</name>
    <dbReference type="NCBI Taxonomy" id="2029983"/>
    <lineage>
        <taxon>Bacteria</taxon>
        <taxon>Pseudomonadati</taxon>
        <taxon>Bacteroidota</taxon>
        <taxon>Chitinophagia</taxon>
        <taxon>Chitinophagales</taxon>
        <taxon>Chitinophagaceae</taxon>
        <taxon>Chitinophaga</taxon>
    </lineage>
</organism>
<dbReference type="AlphaFoldDB" id="A0A291QWI7"/>
<proteinExistence type="predicted"/>
<name>A0A291QWI7_9BACT</name>
<dbReference type="EMBL" id="CP023777">
    <property type="protein sequence ID" value="ATL48297.1"/>
    <property type="molecule type" value="Genomic_DNA"/>
</dbReference>
<protein>
    <submittedName>
        <fullName evidence="1">Uncharacterized protein</fullName>
    </submittedName>
</protein>